<dbReference type="RefSeq" id="WP_134258971.1">
    <property type="nucleotide sequence ID" value="NZ_LDIM01000006.1"/>
</dbReference>
<name>A0A4Y7WMM6_9BACI</name>
<keyword evidence="2" id="KW-0732">Signal</keyword>
<sequence>MKKLITSVALSPIIIGLCFIVSNDEASAARYSNQDVTAYVASSGSKTYHGSTPRQYSTAAVHPNTCGVPRSGTIFPYGTHIYTTTNLTMVSGVTKRSFYVEDMGDVNCNRGLTRQWFDIYFGVDNNTNKSNATKFGKKRVNYDTTAPPPQLLKKEETE</sequence>
<dbReference type="EMBL" id="SNUX01000002">
    <property type="protein sequence ID" value="TES49544.1"/>
    <property type="molecule type" value="Genomic_DNA"/>
</dbReference>
<comment type="caution">
    <text evidence="3">The sequence shown here is derived from an EMBL/GenBank/DDBJ whole genome shotgun (WGS) entry which is preliminary data.</text>
</comment>
<reference evidence="3 4" key="1">
    <citation type="submission" date="2019-03" db="EMBL/GenBank/DDBJ databases">
        <authorList>
            <person name="Liu G."/>
        </authorList>
    </citation>
    <scope>NUCLEOTIDE SEQUENCE [LARGE SCALE GENOMIC DNA]</scope>
    <source>
        <strain evidence="3 4">DSM 19099</strain>
    </source>
</reference>
<evidence type="ECO:0000256" key="1">
    <source>
        <dbReference type="SAM" id="MobiDB-lite"/>
    </source>
</evidence>
<feature type="chain" id="PRO_5021214434" description="3D domain-containing protein" evidence="2">
    <location>
        <begin position="29"/>
        <end position="158"/>
    </location>
</feature>
<evidence type="ECO:0000256" key="2">
    <source>
        <dbReference type="SAM" id="SignalP"/>
    </source>
</evidence>
<gene>
    <name evidence="3" type="ORF">E2L03_08740</name>
</gene>
<accession>A0A4Y7WMM6</accession>
<feature type="region of interest" description="Disordered" evidence="1">
    <location>
        <begin position="139"/>
        <end position="158"/>
    </location>
</feature>
<evidence type="ECO:0000313" key="3">
    <source>
        <dbReference type="EMBL" id="TES49544.1"/>
    </source>
</evidence>
<feature type="signal peptide" evidence="2">
    <location>
        <begin position="1"/>
        <end position="28"/>
    </location>
</feature>
<dbReference type="Proteomes" id="UP000298210">
    <property type="component" value="Unassembled WGS sequence"/>
</dbReference>
<organism evidence="3 4">
    <name type="scientific">Shouchella lehensis</name>
    <dbReference type="NCBI Taxonomy" id="300825"/>
    <lineage>
        <taxon>Bacteria</taxon>
        <taxon>Bacillati</taxon>
        <taxon>Bacillota</taxon>
        <taxon>Bacilli</taxon>
        <taxon>Bacillales</taxon>
        <taxon>Bacillaceae</taxon>
        <taxon>Shouchella</taxon>
    </lineage>
</organism>
<evidence type="ECO:0000313" key="4">
    <source>
        <dbReference type="Proteomes" id="UP000298210"/>
    </source>
</evidence>
<dbReference type="AlphaFoldDB" id="A0A4Y7WMM6"/>
<proteinExistence type="predicted"/>
<protein>
    <recommendedName>
        <fullName evidence="5">3D domain-containing protein</fullName>
    </recommendedName>
</protein>
<evidence type="ECO:0008006" key="5">
    <source>
        <dbReference type="Google" id="ProtNLM"/>
    </source>
</evidence>